<evidence type="ECO:0000313" key="3">
    <source>
        <dbReference type="EMBL" id="KAG2850296.1"/>
    </source>
</evidence>
<sequence length="594" mass="65051">MLRAWLAFLLLIVMALYLKTAAAINIDFSTSSESESDDSSSSGDGSEDVVAPPAYTETPDISEPSELPPARASESASKEDESFFSFTIVPDVTLNIPTNGTVPPNWVGPSIGDFADTACYRKTHKQNSLGGCPQGYHANKHRCWAQCPISYPVQCLAECIPQNDDCILEIMSKVTNPGYVVLNIATAGVFNAIYKSFKMVKTGLMCAFNIFNIAEGISRFMRFRQIMTPNGTKEELLAAVYQTDLFLVDLPVAITACMGYPVPRYAYFADAIVTAAETFVKQLMINHNLIMSSADTFMRFFRNTTLGNSTRDLDAECAANFTSMIDSGSRCGFELKRLTDRVIIKVGDIREENPLATNDDIRTQMSLSSIVLHDVPTVTNNCMGELLKTKKPYAAYQTRDILRKTFGVIIDQLIDKSTTDMGKAKSKEEYWVSTANLGFLGLSAMDPSGIAFMMYNYVQSVCGPTEFIGEIDDGSATDALGLTTKDDAFRGSEGTWTKKGDGKVVLTFVSTDNKDVDVIIHSGGKKFASVKVCSGQTVIWTSTVKQLQEKTMYLDRWRPGFLGLPGSGGGSLLLWVPRSSEGGHLEMNVKINKS</sequence>
<dbReference type="Proteomes" id="UP000736787">
    <property type="component" value="Unassembled WGS sequence"/>
</dbReference>
<evidence type="ECO:0000313" key="5">
    <source>
        <dbReference type="EMBL" id="RAW27098.1"/>
    </source>
</evidence>
<evidence type="ECO:0000256" key="2">
    <source>
        <dbReference type="SAM" id="SignalP"/>
    </source>
</evidence>
<evidence type="ECO:0000313" key="4">
    <source>
        <dbReference type="EMBL" id="KAG2938592.1"/>
    </source>
</evidence>
<dbReference type="AlphaFoldDB" id="A0A329RVB2"/>
<feature type="chain" id="PRO_5036061343" evidence="2">
    <location>
        <begin position="24"/>
        <end position="594"/>
    </location>
</feature>
<feature type="signal peptide" evidence="2">
    <location>
        <begin position="1"/>
        <end position="23"/>
    </location>
</feature>
<evidence type="ECO:0000256" key="1">
    <source>
        <dbReference type="SAM" id="MobiDB-lite"/>
    </source>
</evidence>
<dbReference type="EMBL" id="RCMK01000282">
    <property type="protein sequence ID" value="KAG2938592.1"/>
    <property type="molecule type" value="Genomic_DNA"/>
</dbReference>
<dbReference type="VEuPathDB" id="FungiDB:PC110_g16504"/>
<dbReference type="EMBL" id="MJFZ01000590">
    <property type="protein sequence ID" value="RAW27098.1"/>
    <property type="molecule type" value="Genomic_DNA"/>
</dbReference>
<reference evidence="5 6" key="1">
    <citation type="submission" date="2018-01" db="EMBL/GenBank/DDBJ databases">
        <title>Draft genome of the strawberry crown rot pathogen Phytophthora cactorum.</title>
        <authorList>
            <person name="Armitage A.D."/>
            <person name="Lysoe E."/>
            <person name="Nellist C.F."/>
            <person name="Harrison R.J."/>
            <person name="Brurberg M.B."/>
        </authorList>
    </citation>
    <scope>NUCLEOTIDE SEQUENCE [LARGE SCALE GENOMIC DNA]</scope>
    <source>
        <strain evidence="5 6">10300</strain>
    </source>
</reference>
<proteinExistence type="predicted"/>
<dbReference type="EMBL" id="RCMG01000698">
    <property type="protein sequence ID" value="KAG2850296.1"/>
    <property type="molecule type" value="Genomic_DNA"/>
</dbReference>
<name>A0A329RVB2_9STRA</name>
<organism evidence="5 6">
    <name type="scientific">Phytophthora cactorum</name>
    <dbReference type="NCBI Taxonomy" id="29920"/>
    <lineage>
        <taxon>Eukaryota</taxon>
        <taxon>Sar</taxon>
        <taxon>Stramenopiles</taxon>
        <taxon>Oomycota</taxon>
        <taxon>Peronosporomycetes</taxon>
        <taxon>Peronosporales</taxon>
        <taxon>Peronosporaceae</taxon>
        <taxon>Phytophthora</taxon>
    </lineage>
</organism>
<keyword evidence="6" id="KW-1185">Reference proteome</keyword>
<dbReference type="Proteomes" id="UP000251314">
    <property type="component" value="Unassembled WGS sequence"/>
</dbReference>
<comment type="caution">
    <text evidence="5">The sequence shown here is derived from an EMBL/GenBank/DDBJ whole genome shotgun (WGS) entry which is preliminary data.</text>
</comment>
<keyword evidence="2" id="KW-0732">Signal</keyword>
<dbReference type="Proteomes" id="UP000735874">
    <property type="component" value="Unassembled WGS sequence"/>
</dbReference>
<accession>A0A329RVB2</accession>
<dbReference type="OrthoDB" id="155171at2759"/>
<gene>
    <name evidence="5" type="ORF">PC110_g16504</name>
    <name evidence="3" type="ORF">PC113_g16916</name>
    <name evidence="4" type="ORF">PC117_g11136</name>
</gene>
<dbReference type="STRING" id="29920.A0A329RVB2"/>
<evidence type="ECO:0000313" key="6">
    <source>
        <dbReference type="Proteomes" id="UP000251314"/>
    </source>
</evidence>
<feature type="region of interest" description="Disordered" evidence="1">
    <location>
        <begin position="30"/>
        <end position="78"/>
    </location>
</feature>
<protein>
    <submittedName>
        <fullName evidence="5">Uncharacterized protein</fullName>
    </submittedName>
</protein>
<reference evidence="3" key="2">
    <citation type="submission" date="2018-10" db="EMBL/GenBank/DDBJ databases">
        <title>Effector identification in a new, highly contiguous assembly of the strawberry crown rot pathogen Phytophthora cactorum.</title>
        <authorList>
            <person name="Armitage A.D."/>
            <person name="Nellist C.F."/>
            <person name="Bates H."/>
            <person name="Vickerstaff R.J."/>
            <person name="Harrison R.J."/>
        </authorList>
    </citation>
    <scope>NUCLEOTIDE SEQUENCE</scope>
    <source>
        <strain evidence="3">15-7</strain>
        <strain evidence="4">4040</strain>
    </source>
</reference>